<keyword evidence="3" id="KW-1185">Reference proteome</keyword>
<evidence type="ECO:0000313" key="2">
    <source>
        <dbReference type="EMBL" id="SFL59658.1"/>
    </source>
</evidence>
<feature type="chain" id="PRO_5011710666" evidence="1">
    <location>
        <begin position="30"/>
        <end position="170"/>
    </location>
</feature>
<dbReference type="EMBL" id="FOTF01000031">
    <property type="protein sequence ID" value="SFL59658.1"/>
    <property type="molecule type" value="Genomic_DNA"/>
</dbReference>
<dbReference type="OrthoDB" id="7861275at2"/>
<proteinExistence type="predicted"/>
<keyword evidence="1" id="KW-0732">Signal</keyword>
<accession>A0A1I4IZ28</accession>
<reference evidence="3" key="1">
    <citation type="submission" date="2016-10" db="EMBL/GenBank/DDBJ databases">
        <authorList>
            <person name="Varghese N."/>
            <person name="Submissions S."/>
        </authorList>
    </citation>
    <scope>NUCLEOTIDE SEQUENCE [LARGE SCALE GENOMIC DNA]</scope>
    <source>
        <strain evidence="3">DSM 16199</strain>
    </source>
</reference>
<dbReference type="RefSeq" id="WP_090191585.1">
    <property type="nucleotide sequence ID" value="NZ_FOTF01000031.1"/>
</dbReference>
<name>A0A1I4IZ28_9RHOB</name>
<dbReference type="Proteomes" id="UP000199550">
    <property type="component" value="Unassembled WGS sequence"/>
</dbReference>
<gene>
    <name evidence="2" type="ORF">SAMN04488004_1317</name>
</gene>
<dbReference type="STRING" id="195913.SAMN04488004_1317"/>
<feature type="signal peptide" evidence="1">
    <location>
        <begin position="1"/>
        <end position="29"/>
    </location>
</feature>
<evidence type="ECO:0000313" key="3">
    <source>
        <dbReference type="Proteomes" id="UP000199550"/>
    </source>
</evidence>
<dbReference type="AlphaFoldDB" id="A0A1I4IZ28"/>
<evidence type="ECO:0000256" key="1">
    <source>
        <dbReference type="SAM" id="SignalP"/>
    </source>
</evidence>
<protein>
    <submittedName>
        <fullName evidence="2">Conserved repeat domain-containing protein</fullName>
    </submittedName>
</protein>
<organism evidence="2 3">
    <name type="scientific">Loktanella salsilacus</name>
    <dbReference type="NCBI Taxonomy" id="195913"/>
    <lineage>
        <taxon>Bacteria</taxon>
        <taxon>Pseudomonadati</taxon>
        <taxon>Pseudomonadota</taxon>
        <taxon>Alphaproteobacteria</taxon>
        <taxon>Rhodobacterales</taxon>
        <taxon>Roseobacteraceae</taxon>
        <taxon>Loktanella</taxon>
    </lineage>
</organism>
<sequence length="170" mass="18170">MLIPISQMTRATVAAAVLSVIGFAASADALSSTFAFVVVEKNDAGVEELVARNTVRPGEVIQYQLNHENMTDEDMAGIVVAAPVPEGVTITLGNQTTSINAVFEVQADLDPELDGLEWSTLPAVRMVAGPDGVLREEPLPETEIASVRWTYSDPLEAGKSAVNTYRVRVN</sequence>